<dbReference type="EMBL" id="VRVR01000023">
    <property type="protein sequence ID" value="KAF0852638.1"/>
    <property type="molecule type" value="Genomic_DNA"/>
</dbReference>
<feature type="transmembrane region" description="Helical" evidence="10">
    <location>
        <begin position="286"/>
        <end position="313"/>
    </location>
</feature>
<protein>
    <submittedName>
        <fullName evidence="12">Mitochondrial ABC transporter A family member 7-like</fullName>
    </submittedName>
</protein>
<evidence type="ECO:0000256" key="7">
    <source>
        <dbReference type="ARBA" id="ARBA00022989"/>
    </source>
</evidence>
<keyword evidence="6" id="KW-0067">ATP-binding</keyword>
<dbReference type="InterPro" id="IPR027417">
    <property type="entry name" value="P-loop_NTPase"/>
</dbReference>
<dbReference type="PROSITE" id="PS50893">
    <property type="entry name" value="ABC_TRANSPORTER_2"/>
    <property type="match status" value="1"/>
</dbReference>
<dbReference type="Pfam" id="PF00005">
    <property type="entry name" value="ABC_tran"/>
    <property type="match status" value="1"/>
</dbReference>
<evidence type="ECO:0000256" key="5">
    <source>
        <dbReference type="ARBA" id="ARBA00022741"/>
    </source>
</evidence>
<dbReference type="InterPro" id="IPR017871">
    <property type="entry name" value="ABC_transporter-like_CS"/>
</dbReference>
<comment type="caution">
    <text evidence="12">The sequence shown here is derived from an EMBL/GenBank/DDBJ whole genome shotgun (WGS) entry which is preliminary data.</text>
</comment>
<dbReference type="Proteomes" id="UP000799049">
    <property type="component" value="Unassembled WGS sequence"/>
</dbReference>
<evidence type="ECO:0000256" key="3">
    <source>
        <dbReference type="ARBA" id="ARBA00022448"/>
    </source>
</evidence>
<sequence>MYQSPVRPPLKGTGAFTQFDALFRKQGILQRRRKCQICCQCFLPFFVLVLLVAASGAAQSFTKKTISEQENPTVTNGVVSAFVNTISGSVIPYVNVAGGSSPSPSQTQALSRLIGNITSANIYKSLGGSLVGNLPPTQQFSSKSDSDSYIFGQFKNGPSVASGYLINAFTPLSLSYSPYYNNTFTEFVVNSWNMQDLPGPMLAMHRAASAQFAAASGKAGVNYLVQFQPLPTQKLTTFVDFVQYLIPLMFVWSFNALFPVLVQYIVYEKENNLIYSMVLQGLKPLVYWAVQGLFYFIFYVVITGITIGGGIFFQLRFFVFNTISLLFAYFWVWGLFHLIPMSFLVAMCFRNTRTAQITCYFAMLLFGILAQVTTQQLYSGDEAPASWALVVSSFVPVFCFHRGLYYLATFSAIGFKGLDWTNMNDGGSELGGVFIQLIIEGLLVWAVFGFFYLMSKRGVTWSDVWNKIRCCKTKRAKDIESTQVKEDTEVANVVSQRARRFSRRSSQPDVDSERSLAGHLVEVGSSIRTATFSSTTSGGLSPDDQRTLGGLVSFNIQKTFVRSDGTKKAALKGVSLTCPQGTITAMLGSSGGGKTTFCNCILGRLPKDNGKVYIAGYDLDTERSKIFPFLGVCPQFDAQWEDQTGREHLIFYGRLRGLSGRKLIVAVQQALEAVNLVEFADVRSKAYSGGMKRRLSVAIAFLGSPRFVLLDEPTTGMDVHSRREVWDAIQASKEGKAVLLTTHALEEAEALADRVCIVNSGNLECIGTVEELKNRYGNGYSMQIALTDHGSAANSQSSSASEAVKQFVSTNFEDAELTDEIAGTFKYSIPSSDNTKLSSIFELMESHKSTLKISDWALSRVTLESVFLLVTEDAKQREESASSSDSAASTFGLVIDGSS</sequence>
<dbReference type="GO" id="GO:0016020">
    <property type="term" value="C:membrane"/>
    <property type="evidence" value="ECO:0007669"/>
    <property type="project" value="UniProtKB-SubCell"/>
</dbReference>
<dbReference type="GO" id="GO:0005319">
    <property type="term" value="F:lipid transporter activity"/>
    <property type="evidence" value="ECO:0007669"/>
    <property type="project" value="TreeGrafter"/>
</dbReference>
<feature type="region of interest" description="Disordered" evidence="9">
    <location>
        <begin position="877"/>
        <end position="899"/>
    </location>
</feature>
<dbReference type="InterPro" id="IPR026082">
    <property type="entry name" value="ABCA"/>
</dbReference>
<evidence type="ECO:0000256" key="10">
    <source>
        <dbReference type="SAM" id="Phobius"/>
    </source>
</evidence>
<dbReference type="InterPro" id="IPR003439">
    <property type="entry name" value="ABC_transporter-like_ATP-bd"/>
</dbReference>
<feature type="transmembrane region" description="Helical" evidence="10">
    <location>
        <begin position="37"/>
        <end position="58"/>
    </location>
</feature>
<dbReference type="Pfam" id="PF12698">
    <property type="entry name" value="ABC2_membrane_3"/>
    <property type="match status" value="1"/>
</dbReference>
<evidence type="ECO:0000313" key="13">
    <source>
        <dbReference type="Proteomes" id="UP000799049"/>
    </source>
</evidence>
<dbReference type="SUPFAM" id="SSF52540">
    <property type="entry name" value="P-loop containing nucleoside triphosphate hydrolases"/>
    <property type="match status" value="1"/>
</dbReference>
<evidence type="ECO:0000259" key="11">
    <source>
        <dbReference type="PROSITE" id="PS50893"/>
    </source>
</evidence>
<dbReference type="Gene3D" id="3.40.50.300">
    <property type="entry name" value="P-loop containing nucleotide triphosphate hydrolases"/>
    <property type="match status" value="1"/>
</dbReference>
<dbReference type="GO" id="GO:0005524">
    <property type="term" value="F:ATP binding"/>
    <property type="evidence" value="ECO:0007669"/>
    <property type="project" value="UniProtKB-KW"/>
</dbReference>
<feature type="transmembrane region" description="Helical" evidence="10">
    <location>
        <begin position="386"/>
        <end position="413"/>
    </location>
</feature>
<proteinExistence type="inferred from homology"/>
<evidence type="ECO:0000256" key="9">
    <source>
        <dbReference type="SAM" id="MobiDB-lite"/>
    </source>
</evidence>
<comment type="subcellular location">
    <subcellularLocation>
        <location evidence="1">Membrane</location>
        <topology evidence="1">Multi-pass membrane protein</topology>
    </subcellularLocation>
</comment>
<accession>A0A8K0AHJ6</accession>
<dbReference type="CDD" id="cd03263">
    <property type="entry name" value="ABC_subfamily_A"/>
    <property type="match status" value="1"/>
</dbReference>
<dbReference type="PANTHER" id="PTHR19229:SF154">
    <property type="entry name" value="ABC TRANSPORTER A FAMILY MEMBER 3-RELATED"/>
    <property type="match status" value="1"/>
</dbReference>
<dbReference type="Pfam" id="PF23321">
    <property type="entry name" value="R1_ABCA1"/>
    <property type="match status" value="1"/>
</dbReference>
<comment type="similarity">
    <text evidence="2">Belongs to the ABC transporter superfamily. ABCA family.</text>
</comment>
<keyword evidence="5" id="KW-0547">Nucleotide-binding</keyword>
<reference evidence="12" key="1">
    <citation type="submission" date="2019-09" db="EMBL/GenBank/DDBJ databases">
        <title>The Mitochondrial Proteome of the Jakobid, Andalucia godoyi, a Protist With the Most Gene-Rich and Bacteria-Like Mitochondrial Genome.</title>
        <authorList>
            <person name="Gray M.W."/>
            <person name="Burger G."/>
            <person name="Derelle R."/>
            <person name="Klimes V."/>
            <person name="Leger M."/>
            <person name="Sarrasin M."/>
            <person name="Vlcek C."/>
            <person name="Roger A.J."/>
            <person name="Elias M."/>
            <person name="Lang B.F."/>
        </authorList>
    </citation>
    <scope>NUCLEOTIDE SEQUENCE</scope>
    <source>
        <strain evidence="12">And28</strain>
    </source>
</reference>
<evidence type="ECO:0000256" key="8">
    <source>
        <dbReference type="ARBA" id="ARBA00023136"/>
    </source>
</evidence>
<dbReference type="PROSITE" id="PS00211">
    <property type="entry name" value="ABC_TRANSPORTER_1"/>
    <property type="match status" value="1"/>
</dbReference>
<name>A0A8K0AHJ6_ANDGO</name>
<gene>
    <name evidence="12" type="ORF">ANDGO_05551</name>
</gene>
<dbReference type="GO" id="GO:0140359">
    <property type="term" value="F:ABC-type transporter activity"/>
    <property type="evidence" value="ECO:0007669"/>
    <property type="project" value="InterPro"/>
</dbReference>
<feature type="transmembrane region" description="Helical" evidence="10">
    <location>
        <begin position="244"/>
        <end position="266"/>
    </location>
</feature>
<evidence type="ECO:0000256" key="1">
    <source>
        <dbReference type="ARBA" id="ARBA00004141"/>
    </source>
</evidence>
<feature type="domain" description="ABC transporter" evidence="11">
    <location>
        <begin position="551"/>
        <end position="785"/>
    </location>
</feature>
<dbReference type="OrthoDB" id="663031at2759"/>
<feature type="transmembrane region" description="Helical" evidence="10">
    <location>
        <begin position="433"/>
        <end position="453"/>
    </location>
</feature>
<evidence type="ECO:0000256" key="4">
    <source>
        <dbReference type="ARBA" id="ARBA00022692"/>
    </source>
</evidence>
<evidence type="ECO:0000256" key="6">
    <source>
        <dbReference type="ARBA" id="ARBA00022840"/>
    </source>
</evidence>
<dbReference type="AlphaFoldDB" id="A0A8K0AHJ6"/>
<dbReference type="InterPro" id="IPR013525">
    <property type="entry name" value="ABC2_TM"/>
</dbReference>
<feature type="transmembrane region" description="Helical" evidence="10">
    <location>
        <begin position="355"/>
        <end position="374"/>
    </location>
</feature>
<dbReference type="InterPro" id="IPR003593">
    <property type="entry name" value="AAA+_ATPase"/>
</dbReference>
<dbReference type="GO" id="GO:0016887">
    <property type="term" value="F:ATP hydrolysis activity"/>
    <property type="evidence" value="ECO:0007669"/>
    <property type="project" value="InterPro"/>
</dbReference>
<organism evidence="12 13">
    <name type="scientific">Andalucia godoyi</name>
    <name type="common">Flagellate</name>
    <dbReference type="NCBI Taxonomy" id="505711"/>
    <lineage>
        <taxon>Eukaryota</taxon>
        <taxon>Discoba</taxon>
        <taxon>Jakobida</taxon>
        <taxon>Andalucina</taxon>
        <taxon>Andaluciidae</taxon>
        <taxon>Andalucia</taxon>
    </lineage>
</organism>
<keyword evidence="8 10" id="KW-0472">Membrane</keyword>
<keyword evidence="13" id="KW-1185">Reference proteome</keyword>
<evidence type="ECO:0000256" key="2">
    <source>
        <dbReference type="ARBA" id="ARBA00008869"/>
    </source>
</evidence>
<dbReference type="PANTHER" id="PTHR19229">
    <property type="entry name" value="ATP-BINDING CASSETTE TRANSPORTER SUBFAMILY A ABCA"/>
    <property type="match status" value="1"/>
</dbReference>
<dbReference type="FunFam" id="3.40.50.300:FF:000335">
    <property type="entry name" value="ATP binding cassette subfamily A member 5"/>
    <property type="match status" value="1"/>
</dbReference>
<dbReference type="InterPro" id="IPR056264">
    <property type="entry name" value="R2_ABCA1-4-like"/>
</dbReference>
<keyword evidence="4 10" id="KW-0812">Transmembrane</keyword>
<keyword evidence="7 10" id="KW-1133">Transmembrane helix</keyword>
<keyword evidence="3" id="KW-0813">Transport</keyword>
<feature type="transmembrane region" description="Helical" evidence="10">
    <location>
        <begin position="325"/>
        <end position="349"/>
    </location>
</feature>
<evidence type="ECO:0000313" key="12">
    <source>
        <dbReference type="EMBL" id="KAF0852638.1"/>
    </source>
</evidence>
<dbReference type="SMART" id="SM00382">
    <property type="entry name" value="AAA"/>
    <property type="match status" value="1"/>
</dbReference>